<dbReference type="RefSeq" id="WP_390406874.1">
    <property type="nucleotide sequence ID" value="NZ_BAABYW010000001.1"/>
</dbReference>
<dbReference type="Proteomes" id="UP001600943">
    <property type="component" value="Unassembled WGS sequence"/>
</dbReference>
<proteinExistence type="predicted"/>
<evidence type="ECO:0000256" key="7">
    <source>
        <dbReference type="ARBA" id="ARBA00048696"/>
    </source>
</evidence>
<keyword evidence="2" id="KW-0548">Nucleotidyltransferase</keyword>
<dbReference type="PROSITE" id="PS51459">
    <property type="entry name" value="FIDO"/>
    <property type="match status" value="1"/>
</dbReference>
<dbReference type="InterPro" id="IPR033788">
    <property type="entry name" value="VbhA-like"/>
</dbReference>
<evidence type="ECO:0000313" key="9">
    <source>
        <dbReference type="EMBL" id="GAA6409320.1"/>
    </source>
</evidence>
<dbReference type="InterPro" id="IPR003812">
    <property type="entry name" value="Fido"/>
</dbReference>
<reference evidence="9 10" key="1">
    <citation type="submission" date="2024-04" db="EMBL/GenBank/DDBJ databases">
        <title>Defined microbial consortia suppress multidrug-resistant proinflammatory Enterobacteriaceae via ecological control.</title>
        <authorList>
            <person name="Furuichi M."/>
            <person name="Kawaguchi T."/>
            <person name="Pust M."/>
            <person name="Yasuma K."/>
            <person name="Plichta D."/>
            <person name="Hasegawa N."/>
            <person name="Ohya T."/>
            <person name="Bhattarai S."/>
            <person name="Sasajima S."/>
            <person name="Aoto Y."/>
            <person name="Tuganbaev T."/>
            <person name="Yaginuma M."/>
            <person name="Ueda M."/>
            <person name="Okahashi N."/>
            <person name="Amafuji K."/>
            <person name="Kiridooshi Y."/>
            <person name="Sugita K."/>
            <person name="Strazar M."/>
            <person name="Skelly A."/>
            <person name="Suda W."/>
            <person name="Hattori M."/>
            <person name="Nakamoto N."/>
            <person name="Caballero S."/>
            <person name="Norman J."/>
            <person name="Olle B."/>
            <person name="Tanoue T."/>
            <person name="Arita M."/>
            <person name="Bucci V."/>
            <person name="Atarashi K."/>
            <person name="Xavier R."/>
            <person name="Honda K."/>
        </authorList>
    </citation>
    <scope>NUCLEOTIDE SEQUENCE [LARGE SCALE GENOMIC DNA]</scope>
    <source>
        <strain evidence="10">k04-0078-D8-1</strain>
    </source>
</reference>
<evidence type="ECO:0000256" key="2">
    <source>
        <dbReference type="ARBA" id="ARBA00022695"/>
    </source>
</evidence>
<dbReference type="SUPFAM" id="SSF140931">
    <property type="entry name" value="Fic-like"/>
    <property type="match status" value="1"/>
</dbReference>
<comment type="catalytic activity">
    <reaction evidence="7">
        <text>L-tyrosyl-[protein] + ATP = O-(5'-adenylyl)-L-tyrosyl-[protein] + diphosphate</text>
        <dbReference type="Rhea" id="RHEA:54288"/>
        <dbReference type="Rhea" id="RHEA-COMP:10136"/>
        <dbReference type="Rhea" id="RHEA-COMP:13846"/>
        <dbReference type="ChEBI" id="CHEBI:30616"/>
        <dbReference type="ChEBI" id="CHEBI:33019"/>
        <dbReference type="ChEBI" id="CHEBI:46858"/>
        <dbReference type="ChEBI" id="CHEBI:83624"/>
        <dbReference type="EC" id="2.7.7.108"/>
    </reaction>
</comment>
<keyword evidence="10" id="KW-1185">Reference proteome</keyword>
<protein>
    <recommendedName>
        <fullName evidence="5">protein adenylyltransferase</fullName>
        <ecNumber evidence="5">2.7.7.108</ecNumber>
    </recommendedName>
</protein>
<dbReference type="EC" id="2.7.7.108" evidence="5"/>
<keyword evidence="3" id="KW-0547">Nucleotide-binding</keyword>
<dbReference type="CDD" id="cd11586">
    <property type="entry name" value="VbhA_like"/>
    <property type="match status" value="1"/>
</dbReference>
<evidence type="ECO:0000256" key="4">
    <source>
        <dbReference type="ARBA" id="ARBA00022840"/>
    </source>
</evidence>
<feature type="domain" description="Fido" evidence="8">
    <location>
        <begin position="96"/>
        <end position="245"/>
    </location>
</feature>
<accession>A0ABQ0BCY2</accession>
<name>A0ABQ0BCY2_9FIRM</name>
<gene>
    <name evidence="9" type="ORF">K040078D81_34370</name>
</gene>
<dbReference type="Pfam" id="PF02661">
    <property type="entry name" value="Fic"/>
    <property type="match status" value="1"/>
</dbReference>
<keyword evidence="1" id="KW-0808">Transferase</keyword>
<dbReference type="Gene3D" id="1.10.3290.10">
    <property type="entry name" value="Fido-like domain"/>
    <property type="match status" value="1"/>
</dbReference>
<evidence type="ECO:0000256" key="3">
    <source>
        <dbReference type="ARBA" id="ARBA00022741"/>
    </source>
</evidence>
<keyword evidence="4" id="KW-0067">ATP-binding</keyword>
<dbReference type="EMBL" id="BAABYW010000001">
    <property type="protein sequence ID" value="GAA6409320.1"/>
    <property type="molecule type" value="Genomic_DNA"/>
</dbReference>
<comment type="caution">
    <text evidence="9">The sequence shown here is derived from an EMBL/GenBank/DDBJ whole genome shotgun (WGS) entry which is preliminary data.</text>
</comment>
<dbReference type="PANTHER" id="PTHR39560:SF1">
    <property type="entry name" value="PROTEIN ADENYLYLTRANSFERASE FIC-RELATED"/>
    <property type="match status" value="1"/>
</dbReference>
<comment type="catalytic activity">
    <reaction evidence="6">
        <text>L-threonyl-[protein] + ATP = 3-O-(5'-adenylyl)-L-threonyl-[protein] + diphosphate</text>
        <dbReference type="Rhea" id="RHEA:54292"/>
        <dbReference type="Rhea" id="RHEA-COMP:11060"/>
        <dbReference type="Rhea" id="RHEA-COMP:13847"/>
        <dbReference type="ChEBI" id="CHEBI:30013"/>
        <dbReference type="ChEBI" id="CHEBI:30616"/>
        <dbReference type="ChEBI" id="CHEBI:33019"/>
        <dbReference type="ChEBI" id="CHEBI:138113"/>
        <dbReference type="EC" id="2.7.7.108"/>
    </reaction>
</comment>
<evidence type="ECO:0000256" key="5">
    <source>
        <dbReference type="ARBA" id="ARBA00034531"/>
    </source>
</evidence>
<evidence type="ECO:0000256" key="1">
    <source>
        <dbReference type="ARBA" id="ARBA00022679"/>
    </source>
</evidence>
<organism evidence="9 10">
    <name type="scientific">Blautia hominis</name>
    <dbReference type="NCBI Taxonomy" id="2025493"/>
    <lineage>
        <taxon>Bacteria</taxon>
        <taxon>Bacillati</taxon>
        <taxon>Bacillota</taxon>
        <taxon>Clostridia</taxon>
        <taxon>Lachnospirales</taxon>
        <taxon>Lachnospiraceae</taxon>
        <taxon>Blautia</taxon>
    </lineage>
</organism>
<evidence type="ECO:0000256" key="6">
    <source>
        <dbReference type="ARBA" id="ARBA00047939"/>
    </source>
</evidence>
<dbReference type="InterPro" id="IPR036597">
    <property type="entry name" value="Fido-like_dom_sf"/>
</dbReference>
<dbReference type="PANTHER" id="PTHR39560">
    <property type="entry name" value="PROTEIN ADENYLYLTRANSFERASE FIC-RELATED"/>
    <property type="match status" value="1"/>
</dbReference>
<sequence length="269" mass="32149">MDEYYIPDKEYSKEYRRQCWEMATGLQAVDGLVPSKYLYELAKDNIEGNYTNEEIEELLYRKYENETEKEKRSRQKEADLVSNRIVRLLSDEAFSFSPVMLKYIHRSLFQDIYSHAGTFRNYNISKDEPILNGISVKYANYQMIEETLSYDFREEERTKYASLDTKQILEKVAAFTSSIWQVHPFGEGNTRTTAVFMECYLKTRGFCVDNSMFKENAQYFRNALIRANFADYQNRIDSDMVFLIRFYENLLFEKKNELRNRDTVLKQLF</sequence>
<evidence type="ECO:0000313" key="10">
    <source>
        <dbReference type="Proteomes" id="UP001600943"/>
    </source>
</evidence>
<evidence type="ECO:0000259" key="8">
    <source>
        <dbReference type="PROSITE" id="PS51459"/>
    </source>
</evidence>